<dbReference type="Proteomes" id="UP000887540">
    <property type="component" value="Unplaced"/>
</dbReference>
<reference evidence="2" key="1">
    <citation type="submission" date="2022-11" db="UniProtKB">
        <authorList>
            <consortium name="WormBaseParasite"/>
        </authorList>
    </citation>
    <scope>IDENTIFICATION</scope>
</reference>
<dbReference type="AlphaFoldDB" id="A0A914DYW3"/>
<sequence length="77" mass="9093">MAELILVSKPFVYISAVENGPQKREIPNFEKSIIAKESRNRKTHRLRKQQTKFNPTCFFSALPCFPKRGFVYIPRRH</sequence>
<protein>
    <submittedName>
        <fullName evidence="2">Uncharacterized protein</fullName>
    </submittedName>
</protein>
<name>A0A914DYW3_9BILA</name>
<proteinExistence type="predicted"/>
<evidence type="ECO:0000313" key="2">
    <source>
        <dbReference type="WBParaSite" id="ACRNAN_scaffold4419.g27799.t1"/>
    </source>
</evidence>
<evidence type="ECO:0000313" key="1">
    <source>
        <dbReference type="Proteomes" id="UP000887540"/>
    </source>
</evidence>
<accession>A0A914DYW3</accession>
<dbReference type="WBParaSite" id="ACRNAN_scaffold4419.g27799.t1">
    <property type="protein sequence ID" value="ACRNAN_scaffold4419.g27799.t1"/>
    <property type="gene ID" value="ACRNAN_scaffold4419.g27799"/>
</dbReference>
<organism evidence="1 2">
    <name type="scientific">Acrobeloides nanus</name>
    <dbReference type="NCBI Taxonomy" id="290746"/>
    <lineage>
        <taxon>Eukaryota</taxon>
        <taxon>Metazoa</taxon>
        <taxon>Ecdysozoa</taxon>
        <taxon>Nematoda</taxon>
        <taxon>Chromadorea</taxon>
        <taxon>Rhabditida</taxon>
        <taxon>Tylenchina</taxon>
        <taxon>Cephalobomorpha</taxon>
        <taxon>Cephaloboidea</taxon>
        <taxon>Cephalobidae</taxon>
        <taxon>Acrobeloides</taxon>
    </lineage>
</organism>
<keyword evidence="1" id="KW-1185">Reference proteome</keyword>